<dbReference type="EMBL" id="LWDX02033865">
    <property type="protein sequence ID" value="OEL26840.1"/>
    <property type="molecule type" value="Genomic_DNA"/>
</dbReference>
<keyword evidence="1" id="KW-1015">Disulfide bond</keyword>
<protein>
    <recommendedName>
        <fullName evidence="1">Mitochondrial import inner membrane translocase subunit</fullName>
    </recommendedName>
</protein>
<evidence type="ECO:0000259" key="2">
    <source>
        <dbReference type="Pfam" id="PF02953"/>
    </source>
</evidence>
<dbReference type="Pfam" id="PF02953">
    <property type="entry name" value="zf-Tim10_DDP"/>
    <property type="match status" value="1"/>
</dbReference>
<keyword evidence="1" id="KW-0653">Protein transport</keyword>
<sequence>MCVLGGAPWQTSCWQTKVKVTDVCWDKCIMGSIQSSFSRSVASCLSNCAESFAEGEVDDHANCCSLH</sequence>
<comment type="function">
    <text evidence="1">Mitochondrial intermembrane chaperone that participates in the import and insertion of some multi-pass transmembrane proteins into the mitochondrial inner membrane. Also required for the transfer of beta-barrel precursors from the TOM complex to the sorting and assembly machinery (SAM complex) of the outer membrane. Acts as a chaperone-like protein that protects the hydrophobic precursors from aggregation and guide them through the mitochondrial intermembrane space.</text>
</comment>
<comment type="subunit">
    <text evidence="1">Heterohexamer.</text>
</comment>
<name>A0A1E5VNZ5_9POAL</name>
<comment type="subcellular location">
    <subcellularLocation>
        <location evidence="1">Mitochondrion inner membrane</location>
        <topology evidence="1">Peripheral membrane protein</topology>
        <orientation evidence="1">Intermembrane side</orientation>
    </subcellularLocation>
</comment>
<proteinExistence type="inferred from homology"/>
<dbReference type="AlphaFoldDB" id="A0A1E5VNZ5"/>
<keyword evidence="4" id="KW-1185">Reference proteome</keyword>
<dbReference type="Gene3D" id="1.10.287.810">
    <property type="entry name" value="Mitochondrial import inner membrane translocase subunit tim13 like domains"/>
    <property type="match status" value="1"/>
</dbReference>
<organism evidence="3 4">
    <name type="scientific">Dichanthelium oligosanthes</name>
    <dbReference type="NCBI Taxonomy" id="888268"/>
    <lineage>
        <taxon>Eukaryota</taxon>
        <taxon>Viridiplantae</taxon>
        <taxon>Streptophyta</taxon>
        <taxon>Embryophyta</taxon>
        <taxon>Tracheophyta</taxon>
        <taxon>Spermatophyta</taxon>
        <taxon>Magnoliopsida</taxon>
        <taxon>Liliopsida</taxon>
        <taxon>Poales</taxon>
        <taxon>Poaceae</taxon>
        <taxon>PACMAD clade</taxon>
        <taxon>Panicoideae</taxon>
        <taxon>Panicodae</taxon>
        <taxon>Paniceae</taxon>
        <taxon>Dichantheliinae</taxon>
        <taxon>Dichanthelium</taxon>
    </lineage>
</organism>
<evidence type="ECO:0000256" key="1">
    <source>
        <dbReference type="RuleBase" id="RU367043"/>
    </source>
</evidence>
<comment type="caution">
    <text evidence="3">The sequence shown here is derived from an EMBL/GenBank/DDBJ whole genome shotgun (WGS) entry which is preliminary data.</text>
</comment>
<keyword evidence="1" id="KW-0143">Chaperone</keyword>
<dbReference type="Proteomes" id="UP000095767">
    <property type="component" value="Unassembled WGS sequence"/>
</dbReference>
<keyword evidence="1" id="KW-0496">Mitochondrion</keyword>
<dbReference type="GO" id="GO:0015031">
    <property type="term" value="P:protein transport"/>
    <property type="evidence" value="ECO:0007669"/>
    <property type="project" value="UniProtKB-KW"/>
</dbReference>
<dbReference type="OrthoDB" id="344165at2759"/>
<gene>
    <name evidence="3" type="ORF">BAE44_0012138</name>
</gene>
<evidence type="ECO:0000313" key="3">
    <source>
        <dbReference type="EMBL" id="OEL26840.1"/>
    </source>
</evidence>
<dbReference type="InterPro" id="IPR004217">
    <property type="entry name" value="Tim10-like"/>
</dbReference>
<evidence type="ECO:0000313" key="4">
    <source>
        <dbReference type="Proteomes" id="UP000095767"/>
    </source>
</evidence>
<feature type="domain" description="Tim10-like" evidence="2">
    <location>
        <begin position="19"/>
        <end position="53"/>
    </location>
</feature>
<keyword evidence="1" id="KW-0811">Translocation</keyword>
<comment type="similarity">
    <text evidence="1">Belongs to the small Tim family.</text>
</comment>
<keyword evidence="1" id="KW-0472">Membrane</keyword>
<keyword evidence="1" id="KW-0999">Mitochondrion inner membrane</keyword>
<dbReference type="SUPFAM" id="SSF144122">
    <property type="entry name" value="Tim10-like"/>
    <property type="match status" value="1"/>
</dbReference>
<comment type="domain">
    <text evidence="1">The twin CX3C motif contains 4 conserved Cys residues that form 2 disulfide bonds in the mitochondrial intermembrane space.</text>
</comment>
<dbReference type="InterPro" id="IPR035427">
    <property type="entry name" value="Tim10-like_dom_sf"/>
</dbReference>
<dbReference type="GO" id="GO:0005743">
    <property type="term" value="C:mitochondrial inner membrane"/>
    <property type="evidence" value="ECO:0007669"/>
    <property type="project" value="UniProtKB-SubCell"/>
</dbReference>
<keyword evidence="1" id="KW-0813">Transport</keyword>
<reference evidence="3 4" key="1">
    <citation type="submission" date="2016-09" db="EMBL/GenBank/DDBJ databases">
        <title>The draft genome of Dichanthelium oligosanthes: A C3 panicoid grass species.</title>
        <authorList>
            <person name="Studer A.J."/>
            <person name="Schnable J.C."/>
            <person name="Brutnell T.P."/>
        </authorList>
    </citation>
    <scope>NUCLEOTIDE SEQUENCE [LARGE SCALE GENOMIC DNA]</scope>
    <source>
        <strain evidence="4">cv. Kellogg 1175</strain>
        <tissue evidence="3">Leaf</tissue>
    </source>
</reference>
<accession>A0A1E5VNZ5</accession>